<feature type="coiled-coil region" evidence="4">
    <location>
        <begin position="237"/>
        <end position="271"/>
    </location>
</feature>
<dbReference type="Proteomes" id="UP000326759">
    <property type="component" value="Unassembled WGS sequence"/>
</dbReference>
<dbReference type="PROSITE" id="PS50118">
    <property type="entry name" value="HMG_BOX_2"/>
    <property type="match status" value="1"/>
</dbReference>
<evidence type="ECO:0000256" key="4">
    <source>
        <dbReference type="SAM" id="Coils"/>
    </source>
</evidence>
<dbReference type="InterPro" id="IPR036910">
    <property type="entry name" value="HMG_box_dom_sf"/>
</dbReference>
<dbReference type="InterPro" id="IPR051965">
    <property type="entry name" value="ChromReg_NeuronalGeneExpr"/>
</dbReference>
<comment type="caution">
    <text evidence="7">The sequence shown here is derived from an EMBL/GenBank/DDBJ whole genome shotgun (WGS) entry which is preliminary data.</text>
</comment>
<dbReference type="GO" id="GO:0005634">
    <property type="term" value="C:nucleus"/>
    <property type="evidence" value="ECO:0007669"/>
    <property type="project" value="UniProtKB-UniRule"/>
</dbReference>
<feature type="DNA-binding region" description="HMG box" evidence="3">
    <location>
        <begin position="117"/>
        <end position="185"/>
    </location>
</feature>
<dbReference type="OrthoDB" id="3213154at2759"/>
<keyword evidence="1 3" id="KW-0238">DNA-binding</keyword>
<dbReference type="PANTHER" id="PTHR46040:SF3">
    <property type="entry name" value="HIGH MOBILITY GROUP PROTEIN 2"/>
    <property type="match status" value="1"/>
</dbReference>
<dbReference type="AlphaFoldDB" id="A0A5N5TES0"/>
<dbReference type="SMART" id="SM00398">
    <property type="entry name" value="HMG"/>
    <property type="match status" value="1"/>
</dbReference>
<gene>
    <name evidence="7" type="ORF">Anas_02769</name>
</gene>
<feature type="domain" description="HMG box" evidence="6">
    <location>
        <begin position="117"/>
        <end position="185"/>
    </location>
</feature>
<evidence type="ECO:0000313" key="8">
    <source>
        <dbReference type="Proteomes" id="UP000326759"/>
    </source>
</evidence>
<proteinExistence type="predicted"/>
<keyword evidence="8" id="KW-1185">Reference proteome</keyword>
<evidence type="ECO:0000256" key="3">
    <source>
        <dbReference type="PROSITE-ProRule" id="PRU00267"/>
    </source>
</evidence>
<dbReference type="Gene3D" id="1.10.30.10">
    <property type="entry name" value="High mobility group box domain"/>
    <property type="match status" value="1"/>
</dbReference>
<dbReference type="InterPro" id="IPR009071">
    <property type="entry name" value="HMG_box_dom"/>
</dbReference>
<feature type="compositionally biased region" description="Polar residues" evidence="5">
    <location>
        <begin position="85"/>
        <end position="94"/>
    </location>
</feature>
<name>A0A5N5TES0_9CRUS</name>
<protein>
    <submittedName>
        <fullName evidence="7">High mobility group protein 20A</fullName>
    </submittedName>
</protein>
<dbReference type="EMBL" id="SEYY01002820">
    <property type="protein sequence ID" value="KAB7504578.1"/>
    <property type="molecule type" value="Genomic_DNA"/>
</dbReference>
<dbReference type="CDD" id="cd21980">
    <property type="entry name" value="HMG-box_HMG20"/>
    <property type="match status" value="1"/>
</dbReference>
<dbReference type="GO" id="GO:0010468">
    <property type="term" value="P:regulation of gene expression"/>
    <property type="evidence" value="ECO:0007669"/>
    <property type="project" value="TreeGrafter"/>
</dbReference>
<accession>A0A5N5TES0</accession>
<feature type="compositionally biased region" description="Basic residues" evidence="5">
    <location>
        <begin position="96"/>
        <end position="109"/>
    </location>
</feature>
<dbReference type="GO" id="GO:0003677">
    <property type="term" value="F:DNA binding"/>
    <property type="evidence" value="ECO:0007669"/>
    <property type="project" value="UniProtKB-UniRule"/>
</dbReference>
<evidence type="ECO:0000313" key="7">
    <source>
        <dbReference type="EMBL" id="KAB7504578.1"/>
    </source>
</evidence>
<dbReference type="Pfam" id="PF00505">
    <property type="entry name" value="HMG_box"/>
    <property type="match status" value="1"/>
</dbReference>
<evidence type="ECO:0000259" key="6">
    <source>
        <dbReference type="PROSITE" id="PS50118"/>
    </source>
</evidence>
<dbReference type="SUPFAM" id="SSF47095">
    <property type="entry name" value="HMG-box"/>
    <property type="match status" value="1"/>
</dbReference>
<sequence>MVTNIFRVIVINQHLFHILKAESFQYSGQKQVPPKRYGISVEALNILIVKVLLGIHIKGKRIKAYILPNWLNQCVQCYLVMTTGAASSSNSDTSPNKKKGWPRGRKRRLMPKDNNAPKGPLSGYMLFMNEQREILKQSEKKLGFQETNKIVAQKWSQLEGSEKQKYLEAAEADKGRYQQEVEEYKKTDTYKKFVENQKEKNNAKRAKKESSSNSNKCQRIIVYWKYQYSLRKFLNHNKIREAELRQLRKSNTEYEEQNTILQKHVESMRNE</sequence>
<keyword evidence="4" id="KW-0175">Coiled coil</keyword>
<evidence type="ECO:0000256" key="5">
    <source>
        <dbReference type="SAM" id="MobiDB-lite"/>
    </source>
</evidence>
<keyword evidence="2 3" id="KW-0539">Nucleus</keyword>
<evidence type="ECO:0000256" key="2">
    <source>
        <dbReference type="ARBA" id="ARBA00023242"/>
    </source>
</evidence>
<reference evidence="7 8" key="1">
    <citation type="journal article" date="2019" name="PLoS Biol.">
        <title>Sex chromosomes control vertical transmission of feminizing Wolbachia symbionts in an isopod.</title>
        <authorList>
            <person name="Becking T."/>
            <person name="Chebbi M.A."/>
            <person name="Giraud I."/>
            <person name="Moumen B."/>
            <person name="Laverre T."/>
            <person name="Caubet Y."/>
            <person name="Peccoud J."/>
            <person name="Gilbert C."/>
            <person name="Cordaux R."/>
        </authorList>
    </citation>
    <scope>NUCLEOTIDE SEQUENCE [LARGE SCALE GENOMIC DNA]</scope>
    <source>
        <strain evidence="7">ANa2</strain>
        <tissue evidence="7">Whole body excluding digestive tract and cuticle</tissue>
    </source>
</reference>
<feature type="region of interest" description="Disordered" evidence="5">
    <location>
        <begin position="85"/>
        <end position="121"/>
    </location>
</feature>
<evidence type="ECO:0000256" key="1">
    <source>
        <dbReference type="ARBA" id="ARBA00023125"/>
    </source>
</evidence>
<organism evidence="7 8">
    <name type="scientific">Armadillidium nasatum</name>
    <dbReference type="NCBI Taxonomy" id="96803"/>
    <lineage>
        <taxon>Eukaryota</taxon>
        <taxon>Metazoa</taxon>
        <taxon>Ecdysozoa</taxon>
        <taxon>Arthropoda</taxon>
        <taxon>Crustacea</taxon>
        <taxon>Multicrustacea</taxon>
        <taxon>Malacostraca</taxon>
        <taxon>Eumalacostraca</taxon>
        <taxon>Peracarida</taxon>
        <taxon>Isopoda</taxon>
        <taxon>Oniscidea</taxon>
        <taxon>Crinocheta</taxon>
        <taxon>Armadillidiidae</taxon>
        <taxon>Armadillidium</taxon>
    </lineage>
</organism>
<dbReference type="PANTHER" id="PTHR46040">
    <property type="entry name" value="HIGH MOBILITY GROUP PROTEIN 2"/>
    <property type="match status" value="1"/>
</dbReference>